<evidence type="ECO:0000256" key="1">
    <source>
        <dbReference type="ARBA" id="ARBA00022527"/>
    </source>
</evidence>
<dbReference type="FunFam" id="3.30.200.20:FF:000042">
    <property type="entry name" value="Aurora kinase A"/>
    <property type="match status" value="1"/>
</dbReference>
<evidence type="ECO:0000256" key="7">
    <source>
        <dbReference type="PROSITE-ProRule" id="PRU00023"/>
    </source>
</evidence>
<dbReference type="InterPro" id="IPR008271">
    <property type="entry name" value="Ser/Thr_kinase_AS"/>
</dbReference>
<feature type="repeat" description="ANK" evidence="7">
    <location>
        <begin position="223"/>
        <end position="255"/>
    </location>
</feature>
<dbReference type="SMART" id="SM00220">
    <property type="entry name" value="S_TKc"/>
    <property type="match status" value="1"/>
</dbReference>
<dbReference type="InterPro" id="IPR000719">
    <property type="entry name" value="Prot_kinase_dom"/>
</dbReference>
<dbReference type="AlphaFoldDB" id="A0AAU9K3R5"/>
<dbReference type="GO" id="GO:0004674">
    <property type="term" value="F:protein serine/threonine kinase activity"/>
    <property type="evidence" value="ECO:0007669"/>
    <property type="project" value="UniProtKB-KW"/>
</dbReference>
<keyword evidence="11" id="KW-1185">Reference proteome</keyword>
<dbReference type="PROSITE" id="PS00108">
    <property type="entry name" value="PROTEIN_KINASE_ST"/>
    <property type="match status" value="1"/>
</dbReference>
<dbReference type="SUPFAM" id="SSF48403">
    <property type="entry name" value="Ankyrin repeat"/>
    <property type="match status" value="1"/>
</dbReference>
<dbReference type="PANTHER" id="PTHR24351">
    <property type="entry name" value="RIBOSOMAL PROTEIN S6 KINASE"/>
    <property type="match status" value="1"/>
</dbReference>
<dbReference type="Pfam" id="PF00069">
    <property type="entry name" value="Pkinase"/>
    <property type="match status" value="1"/>
</dbReference>
<keyword evidence="3" id="KW-0808">Transferase</keyword>
<dbReference type="Gene3D" id="2.30.29.30">
    <property type="entry name" value="Pleckstrin-homology domain (PH domain)/Phosphotyrosine-binding domain (PTB)"/>
    <property type="match status" value="1"/>
</dbReference>
<dbReference type="Pfam" id="PF00023">
    <property type="entry name" value="Ank"/>
    <property type="match status" value="1"/>
</dbReference>
<evidence type="ECO:0000256" key="2">
    <source>
        <dbReference type="ARBA" id="ARBA00022553"/>
    </source>
</evidence>
<dbReference type="EMBL" id="CAJZBQ010000051">
    <property type="protein sequence ID" value="CAG9330283.1"/>
    <property type="molecule type" value="Genomic_DNA"/>
</dbReference>
<organism evidence="10 11">
    <name type="scientific">Blepharisma stoltei</name>
    <dbReference type="NCBI Taxonomy" id="1481888"/>
    <lineage>
        <taxon>Eukaryota</taxon>
        <taxon>Sar</taxon>
        <taxon>Alveolata</taxon>
        <taxon>Ciliophora</taxon>
        <taxon>Postciliodesmatophora</taxon>
        <taxon>Heterotrichea</taxon>
        <taxon>Heterotrichida</taxon>
        <taxon>Blepharismidae</taxon>
        <taxon>Blepharisma</taxon>
    </lineage>
</organism>
<dbReference type="CDD" id="cd05123">
    <property type="entry name" value="STKc_AGC"/>
    <property type="match status" value="1"/>
</dbReference>
<dbReference type="PROSITE" id="PS00107">
    <property type="entry name" value="PROTEIN_KINASE_ATP"/>
    <property type="match status" value="1"/>
</dbReference>
<reference evidence="10" key="1">
    <citation type="submission" date="2021-09" db="EMBL/GenBank/DDBJ databases">
        <authorList>
            <consortium name="AG Swart"/>
            <person name="Singh M."/>
            <person name="Singh A."/>
            <person name="Seah K."/>
            <person name="Emmerich C."/>
        </authorList>
    </citation>
    <scope>NUCLEOTIDE SEQUENCE</scope>
    <source>
        <strain evidence="10">ATCC30299</strain>
    </source>
</reference>
<keyword evidence="5" id="KW-0418">Kinase</keyword>
<dbReference type="FunFam" id="1.10.510.10:FF:000048">
    <property type="entry name" value="Protein kinase C"/>
    <property type="match status" value="1"/>
</dbReference>
<dbReference type="PROSITE" id="PS50011">
    <property type="entry name" value="PROTEIN_KINASE_DOM"/>
    <property type="match status" value="1"/>
</dbReference>
<keyword evidence="1" id="KW-0723">Serine/threonine-protein kinase</keyword>
<evidence type="ECO:0000259" key="9">
    <source>
        <dbReference type="PROSITE" id="PS50011"/>
    </source>
</evidence>
<keyword evidence="7" id="KW-0040">ANK repeat</keyword>
<evidence type="ECO:0000256" key="4">
    <source>
        <dbReference type="ARBA" id="ARBA00022741"/>
    </source>
</evidence>
<proteinExistence type="predicted"/>
<evidence type="ECO:0000256" key="6">
    <source>
        <dbReference type="ARBA" id="ARBA00022840"/>
    </source>
</evidence>
<evidence type="ECO:0000256" key="3">
    <source>
        <dbReference type="ARBA" id="ARBA00022679"/>
    </source>
</evidence>
<dbReference type="Gene3D" id="1.25.40.20">
    <property type="entry name" value="Ankyrin repeat-containing domain"/>
    <property type="match status" value="1"/>
</dbReference>
<feature type="domain" description="Protein kinase" evidence="9">
    <location>
        <begin position="441"/>
        <end position="694"/>
    </location>
</feature>
<dbReference type="SUPFAM" id="SSF50729">
    <property type="entry name" value="PH domain-like"/>
    <property type="match status" value="1"/>
</dbReference>
<protein>
    <recommendedName>
        <fullName evidence="9">Protein kinase domain-containing protein</fullName>
    </recommendedName>
</protein>
<dbReference type="Pfam" id="PF12796">
    <property type="entry name" value="Ank_2"/>
    <property type="match status" value="1"/>
</dbReference>
<dbReference type="InterPro" id="IPR029071">
    <property type="entry name" value="Ubiquitin-like_domsf"/>
</dbReference>
<dbReference type="GO" id="GO:0005524">
    <property type="term" value="F:ATP binding"/>
    <property type="evidence" value="ECO:0007669"/>
    <property type="project" value="UniProtKB-UniRule"/>
</dbReference>
<dbReference type="SMART" id="SM00248">
    <property type="entry name" value="ANK"/>
    <property type="match status" value="3"/>
</dbReference>
<dbReference type="PROSITE" id="PS50088">
    <property type="entry name" value="ANK_REPEAT"/>
    <property type="match status" value="1"/>
</dbReference>
<dbReference type="SUPFAM" id="SSF56112">
    <property type="entry name" value="Protein kinase-like (PK-like)"/>
    <property type="match status" value="1"/>
</dbReference>
<dbReference type="SUPFAM" id="SSF54236">
    <property type="entry name" value="Ubiquitin-like"/>
    <property type="match status" value="1"/>
</dbReference>
<evidence type="ECO:0000256" key="8">
    <source>
        <dbReference type="PROSITE-ProRule" id="PRU10141"/>
    </source>
</evidence>
<gene>
    <name evidence="10" type="ORF">BSTOLATCC_MIC50882</name>
</gene>
<accession>A0AAU9K3R5</accession>
<keyword evidence="2" id="KW-0597">Phosphoprotein</keyword>
<feature type="binding site" evidence="8">
    <location>
        <position position="471"/>
    </location>
    <ligand>
        <name>ATP</name>
        <dbReference type="ChEBI" id="CHEBI:30616"/>
    </ligand>
</feature>
<evidence type="ECO:0000313" key="11">
    <source>
        <dbReference type="Proteomes" id="UP001162131"/>
    </source>
</evidence>
<dbReference type="CDD" id="cd17039">
    <property type="entry name" value="Ubl_ubiquitin_like"/>
    <property type="match status" value="1"/>
</dbReference>
<name>A0AAU9K3R5_9CILI</name>
<dbReference type="Gene3D" id="3.30.200.20">
    <property type="entry name" value="Phosphorylase Kinase, domain 1"/>
    <property type="match status" value="1"/>
</dbReference>
<dbReference type="InterPro" id="IPR002110">
    <property type="entry name" value="Ankyrin_rpt"/>
</dbReference>
<dbReference type="Gene3D" id="1.10.510.10">
    <property type="entry name" value="Transferase(Phosphotransferase) domain 1"/>
    <property type="match status" value="1"/>
</dbReference>
<keyword evidence="6 8" id="KW-0067">ATP-binding</keyword>
<dbReference type="InterPro" id="IPR011993">
    <property type="entry name" value="PH-like_dom_sf"/>
</dbReference>
<dbReference type="Proteomes" id="UP001162131">
    <property type="component" value="Unassembled WGS sequence"/>
</dbReference>
<evidence type="ECO:0000313" key="10">
    <source>
        <dbReference type="EMBL" id="CAG9330283.1"/>
    </source>
</evidence>
<comment type="caution">
    <text evidence="10">The sequence shown here is derived from an EMBL/GenBank/DDBJ whole genome shotgun (WGS) entry which is preliminary data.</text>
</comment>
<dbReference type="InterPro" id="IPR036770">
    <property type="entry name" value="Ankyrin_rpt-contain_sf"/>
</dbReference>
<sequence>MKILVKYSSKHSKRNQFVIDVDPHQEISQLKKTIISLIGPVQVKINLITEICGVKILMSDNWPISFYHLEPNSKIEVKQLEFSCPSPTKRKLNRGSTYMESLGFENYLPITREYGPLEKAIDACKAGNLADLMRTVEVYESESPDDEDLLNQAQPCLWAPIHYACSYGHSAIISYLVGRRVNSNKVTIDEWTPLQLCCFQGHADCVEALMEHPNLQLDKMTKFRGTGLHLACERGHADIAKTLLEANACMSLEDPRGKTPIELAKDHEILTLLPVYLGECQLRKYQQESETPPPFCGEIWMTGSLFIHDRPVFLYMDLDKGALDRYTNKEDFLDKVEPECIINLSDVQDVRVIGGSKTQFFFSIETARNSYKYYTKHQDLTKEWVNRIKQGVSYCLVHRSKDSVLKKNTESIASEVAEDETVSSENPSVLVNDEVINFNSFTILDQIGSGSFGTVYKVQKRNGDQQEYAMKSLSKANLQRQKQLKYAISECRIMKQLKHPFIVTLYYAFQTTQYLYLILEYCPNGDLLGLLESNKIIEENIAKFYLAEVILALEYLHSLEIIYRDLKPANVLIDSSGHAKLADFGLAKENVSKDNPAMTMAGSPAYLPPEIVAKKGASKASDIYGIGPLLYELLTGAPPYYSQDIDVLFQSIKQARLSFPPHVSSTARDLITQVMNRDPAKRPQISQIKRHPFFRKLDWEALLARRIRLPRNGSFCEAMSPTDEF</sequence>
<dbReference type="InterPro" id="IPR011009">
    <property type="entry name" value="Kinase-like_dom_sf"/>
</dbReference>
<evidence type="ECO:0000256" key="5">
    <source>
        <dbReference type="ARBA" id="ARBA00022777"/>
    </source>
</evidence>
<keyword evidence="4 8" id="KW-0547">Nucleotide-binding</keyword>
<dbReference type="InterPro" id="IPR045270">
    <property type="entry name" value="STKc_AGC"/>
</dbReference>
<dbReference type="InterPro" id="IPR017441">
    <property type="entry name" value="Protein_kinase_ATP_BS"/>
</dbReference>
<dbReference type="PROSITE" id="PS50297">
    <property type="entry name" value="ANK_REP_REGION"/>
    <property type="match status" value="1"/>
</dbReference>